<evidence type="ECO:0000256" key="1">
    <source>
        <dbReference type="SAM" id="SignalP"/>
    </source>
</evidence>
<keyword evidence="1" id="KW-0732">Signal</keyword>
<name>A0A2U2BU33_9PROT</name>
<accession>A0A2U2BU33</accession>
<evidence type="ECO:0000313" key="3">
    <source>
        <dbReference type="Proteomes" id="UP000245168"/>
    </source>
</evidence>
<organism evidence="2 3">
    <name type="scientific">Marinicauda salina</name>
    <dbReference type="NCBI Taxonomy" id="2135793"/>
    <lineage>
        <taxon>Bacteria</taxon>
        <taxon>Pseudomonadati</taxon>
        <taxon>Pseudomonadota</taxon>
        <taxon>Alphaproteobacteria</taxon>
        <taxon>Maricaulales</taxon>
        <taxon>Maricaulaceae</taxon>
        <taxon>Marinicauda</taxon>
    </lineage>
</organism>
<dbReference type="AlphaFoldDB" id="A0A2U2BU33"/>
<reference evidence="3" key="1">
    <citation type="submission" date="2018-05" db="EMBL/GenBank/DDBJ databases">
        <authorList>
            <person name="Liu B.-T."/>
        </authorList>
    </citation>
    <scope>NUCLEOTIDE SEQUENCE [LARGE SCALE GENOMIC DNA]</scope>
    <source>
        <strain evidence="3">WD6-1</strain>
    </source>
</reference>
<dbReference type="OrthoDB" id="7188405at2"/>
<evidence type="ECO:0000313" key="2">
    <source>
        <dbReference type="EMBL" id="PWE17528.1"/>
    </source>
</evidence>
<comment type="caution">
    <text evidence="2">The sequence shown here is derived from an EMBL/GenBank/DDBJ whole genome shotgun (WGS) entry which is preliminary data.</text>
</comment>
<protein>
    <recommendedName>
        <fullName evidence="4">Lipoprotein</fullName>
    </recommendedName>
</protein>
<dbReference type="Proteomes" id="UP000245168">
    <property type="component" value="Unassembled WGS sequence"/>
</dbReference>
<keyword evidence="3" id="KW-1185">Reference proteome</keyword>
<gene>
    <name evidence="2" type="ORF">DDZ18_07605</name>
</gene>
<sequence length="124" mass="13415">MRSGLIAILFSMAGCAVPGAMGDAGGARTSFAEDSLEPVYAWRVSPEGDLVVRVRSGGCTNKDSFDLEVTGGPEGGWRFDVALRRVEPDRCEAYLPDGVELVWTREELYVPASAELRLVNPVRP</sequence>
<proteinExistence type="predicted"/>
<feature type="chain" id="PRO_5015465210" description="Lipoprotein" evidence="1">
    <location>
        <begin position="23"/>
        <end position="124"/>
    </location>
</feature>
<evidence type="ECO:0008006" key="4">
    <source>
        <dbReference type="Google" id="ProtNLM"/>
    </source>
</evidence>
<dbReference type="PROSITE" id="PS51257">
    <property type="entry name" value="PROKAR_LIPOPROTEIN"/>
    <property type="match status" value="1"/>
</dbReference>
<dbReference type="EMBL" id="QEXV01000003">
    <property type="protein sequence ID" value="PWE17528.1"/>
    <property type="molecule type" value="Genomic_DNA"/>
</dbReference>
<feature type="signal peptide" evidence="1">
    <location>
        <begin position="1"/>
        <end position="22"/>
    </location>
</feature>
<dbReference type="RefSeq" id="WP_109252759.1">
    <property type="nucleotide sequence ID" value="NZ_QEXV01000003.1"/>
</dbReference>